<feature type="signal peptide" evidence="2">
    <location>
        <begin position="1"/>
        <end position="20"/>
    </location>
</feature>
<accession>A0A1Q3FNV5</accession>
<evidence type="ECO:0000256" key="2">
    <source>
        <dbReference type="SAM" id="SignalP"/>
    </source>
</evidence>
<dbReference type="EMBL" id="GFDL01005765">
    <property type="protein sequence ID" value="JAV29280.1"/>
    <property type="molecule type" value="Transcribed_RNA"/>
</dbReference>
<reference evidence="3" key="1">
    <citation type="submission" date="2017-01" db="EMBL/GenBank/DDBJ databases">
        <title>A deep insight into the sialotranscriptome of adult male and female Cluex tarsalis mosquitoes.</title>
        <authorList>
            <person name="Ribeiro J.M."/>
            <person name="Moreira F."/>
            <person name="Bernard K.A."/>
            <person name="Calvo E."/>
        </authorList>
    </citation>
    <scope>NUCLEOTIDE SEQUENCE</scope>
    <source>
        <strain evidence="3">Kern County</strain>
        <tissue evidence="3">Salivary glands</tissue>
    </source>
</reference>
<feature type="compositionally biased region" description="Acidic residues" evidence="1">
    <location>
        <begin position="274"/>
        <end position="287"/>
    </location>
</feature>
<sequence>MSKLAISALVIVASVVVVQGSLFGPGGPFGQPAAQPGVPFPGFGYQPATPFFPSFGPPAFAPSPYTLASRTAVAVPAGLPASSGTPAVVPFRPKPSLVMQRLETKRNTLPEDLLEQYEQLLVTLEEGYAACDSYYPTFGFFAGRHRRCVVLAKVAVEQAANVLEQEANDRAAAQQAAEQAAAQAAAEQAAAEQAAAQQAAEEAAAEQAAAQAAAEQAAAEQAAAEQAAAEQATAEQAAAEETEQAAVAEESTTEEAAVVDEAEVDVAEVADQTDNVEEPVVEEDVVADAEHVNVEEATTVA</sequence>
<feature type="chain" id="PRO_5012320665" evidence="2">
    <location>
        <begin position="21"/>
        <end position="301"/>
    </location>
</feature>
<proteinExistence type="predicted"/>
<feature type="compositionally biased region" description="Low complexity" evidence="1">
    <location>
        <begin position="221"/>
        <end position="237"/>
    </location>
</feature>
<name>A0A1Q3FNV5_CULTA</name>
<feature type="region of interest" description="Disordered" evidence="1">
    <location>
        <begin position="221"/>
        <end position="301"/>
    </location>
</feature>
<dbReference type="AlphaFoldDB" id="A0A1Q3FNV5"/>
<protein>
    <submittedName>
        <fullName evidence="3">Putative conserved secreted protein</fullName>
    </submittedName>
</protein>
<keyword evidence="2" id="KW-0732">Signal</keyword>
<feature type="compositionally biased region" description="Acidic residues" evidence="1">
    <location>
        <begin position="251"/>
        <end position="268"/>
    </location>
</feature>
<evidence type="ECO:0000256" key="1">
    <source>
        <dbReference type="SAM" id="MobiDB-lite"/>
    </source>
</evidence>
<organism evidence="3">
    <name type="scientific">Culex tarsalis</name>
    <name type="common">Encephalitis mosquito</name>
    <dbReference type="NCBI Taxonomy" id="7177"/>
    <lineage>
        <taxon>Eukaryota</taxon>
        <taxon>Metazoa</taxon>
        <taxon>Ecdysozoa</taxon>
        <taxon>Arthropoda</taxon>
        <taxon>Hexapoda</taxon>
        <taxon>Insecta</taxon>
        <taxon>Pterygota</taxon>
        <taxon>Neoptera</taxon>
        <taxon>Endopterygota</taxon>
        <taxon>Diptera</taxon>
        <taxon>Nematocera</taxon>
        <taxon>Culicoidea</taxon>
        <taxon>Culicidae</taxon>
        <taxon>Culicinae</taxon>
        <taxon>Culicini</taxon>
        <taxon>Culex</taxon>
        <taxon>Culex</taxon>
    </lineage>
</organism>
<evidence type="ECO:0000313" key="3">
    <source>
        <dbReference type="EMBL" id="JAV29280.1"/>
    </source>
</evidence>